<dbReference type="PROSITE" id="PS00101">
    <property type="entry name" value="HEXAPEP_TRANSFERASES"/>
    <property type="match status" value="1"/>
</dbReference>
<keyword evidence="2" id="KW-0677">Repeat</keyword>
<protein>
    <submittedName>
        <fullName evidence="4">Acyltransferase</fullName>
    </submittedName>
</protein>
<evidence type="ECO:0000313" key="4">
    <source>
        <dbReference type="EMBL" id="TRX40133.1"/>
    </source>
</evidence>
<sequence length="195" mass="21697">MAKLYSYIIFLCNFFKYCFRIKHSGLFFIKSNSSILGCEKIIFGKKFFANRFLRLEAIGDSKDIILKIGDNVALGESVHIGAFNSIEIKDNVLIGSRVLITDHNHGRYSGIHQSSPFEPPVKRQLFSSGPVVIHENVWIGDGVIILPNVEIGFGTIVAANSVVSKSLPPYCIAAGTPCKVIKKFHPETQLWDLVK</sequence>
<dbReference type="PANTHER" id="PTHR23416:SF78">
    <property type="entry name" value="LIPOPOLYSACCHARIDE BIOSYNTHESIS O-ACETYL TRANSFERASE WBBJ-RELATED"/>
    <property type="match status" value="1"/>
</dbReference>
<reference evidence="4 5" key="1">
    <citation type="submission" date="2019-07" db="EMBL/GenBank/DDBJ databases">
        <title>Novel species of Flavobacterium.</title>
        <authorList>
            <person name="Liu Q."/>
            <person name="Xin Y.-H."/>
        </authorList>
    </citation>
    <scope>NUCLEOTIDE SEQUENCE [LARGE SCALE GENOMIC DNA]</scope>
    <source>
        <strain evidence="4 5">LB1R34</strain>
    </source>
</reference>
<dbReference type="Proteomes" id="UP000316371">
    <property type="component" value="Unassembled WGS sequence"/>
</dbReference>
<dbReference type="InterPro" id="IPR018357">
    <property type="entry name" value="Hexapep_transf_CS"/>
</dbReference>
<comment type="caution">
    <text evidence="4">The sequence shown here is derived from an EMBL/GenBank/DDBJ whole genome shotgun (WGS) entry which is preliminary data.</text>
</comment>
<dbReference type="Gene3D" id="2.160.10.10">
    <property type="entry name" value="Hexapeptide repeat proteins"/>
    <property type="match status" value="1"/>
</dbReference>
<proteinExistence type="predicted"/>
<dbReference type="EMBL" id="VJZT01000006">
    <property type="protein sequence ID" value="TRX40133.1"/>
    <property type="molecule type" value="Genomic_DNA"/>
</dbReference>
<name>A0A553E5J2_9FLAO</name>
<dbReference type="SUPFAM" id="SSF51161">
    <property type="entry name" value="Trimeric LpxA-like enzymes"/>
    <property type="match status" value="1"/>
</dbReference>
<dbReference type="OrthoDB" id="9801697at2"/>
<evidence type="ECO:0000256" key="3">
    <source>
        <dbReference type="ARBA" id="ARBA00023315"/>
    </source>
</evidence>
<accession>A0A553E5J2</accession>
<evidence type="ECO:0000313" key="5">
    <source>
        <dbReference type="Proteomes" id="UP000316371"/>
    </source>
</evidence>
<dbReference type="PANTHER" id="PTHR23416">
    <property type="entry name" value="SIALIC ACID SYNTHASE-RELATED"/>
    <property type="match status" value="1"/>
</dbReference>
<gene>
    <name evidence="4" type="ORF">FNW21_07970</name>
</gene>
<evidence type="ECO:0000256" key="1">
    <source>
        <dbReference type="ARBA" id="ARBA00022679"/>
    </source>
</evidence>
<dbReference type="InterPro" id="IPR051159">
    <property type="entry name" value="Hexapeptide_acetyltransf"/>
</dbReference>
<dbReference type="RefSeq" id="WP_144256200.1">
    <property type="nucleotide sequence ID" value="NZ_VJZT01000006.1"/>
</dbReference>
<organism evidence="4 5">
    <name type="scientific">Flavobacterium restrictum</name>
    <dbReference type="NCBI Taxonomy" id="2594428"/>
    <lineage>
        <taxon>Bacteria</taxon>
        <taxon>Pseudomonadati</taxon>
        <taxon>Bacteroidota</taxon>
        <taxon>Flavobacteriia</taxon>
        <taxon>Flavobacteriales</taxon>
        <taxon>Flavobacteriaceae</taxon>
        <taxon>Flavobacterium</taxon>
    </lineage>
</organism>
<dbReference type="InterPro" id="IPR011004">
    <property type="entry name" value="Trimer_LpxA-like_sf"/>
</dbReference>
<dbReference type="GO" id="GO:0016746">
    <property type="term" value="F:acyltransferase activity"/>
    <property type="evidence" value="ECO:0007669"/>
    <property type="project" value="UniProtKB-KW"/>
</dbReference>
<dbReference type="CDD" id="cd04647">
    <property type="entry name" value="LbH_MAT_like"/>
    <property type="match status" value="1"/>
</dbReference>
<keyword evidence="3 4" id="KW-0012">Acyltransferase</keyword>
<dbReference type="AlphaFoldDB" id="A0A553E5J2"/>
<keyword evidence="5" id="KW-1185">Reference proteome</keyword>
<dbReference type="Pfam" id="PF00132">
    <property type="entry name" value="Hexapep"/>
    <property type="match status" value="1"/>
</dbReference>
<keyword evidence="1 4" id="KW-0808">Transferase</keyword>
<dbReference type="InterPro" id="IPR001451">
    <property type="entry name" value="Hexapep"/>
</dbReference>
<evidence type="ECO:0000256" key="2">
    <source>
        <dbReference type="ARBA" id="ARBA00022737"/>
    </source>
</evidence>